<dbReference type="PRINTS" id="PR01036">
    <property type="entry name" value="TCRTETB"/>
</dbReference>
<feature type="transmembrane region" description="Helical" evidence="6">
    <location>
        <begin position="428"/>
        <end position="448"/>
    </location>
</feature>
<comment type="caution">
    <text evidence="8">The sequence shown here is derived from an EMBL/GenBank/DDBJ whole genome shotgun (WGS) entry which is preliminary data.</text>
</comment>
<gene>
    <name evidence="8" type="ORF">QBC38DRAFT_373806</name>
</gene>
<feature type="compositionally biased region" description="Polar residues" evidence="5">
    <location>
        <begin position="48"/>
        <end position="66"/>
    </location>
</feature>
<accession>A0AAN7GNE1</accession>
<feature type="transmembrane region" description="Helical" evidence="6">
    <location>
        <begin position="281"/>
        <end position="301"/>
    </location>
</feature>
<feature type="domain" description="Major facilitator superfamily (MFS) profile" evidence="7">
    <location>
        <begin position="87"/>
        <end position="557"/>
    </location>
</feature>
<evidence type="ECO:0000256" key="4">
    <source>
        <dbReference type="ARBA" id="ARBA00023136"/>
    </source>
</evidence>
<feature type="transmembrane region" description="Helical" evidence="6">
    <location>
        <begin position="313"/>
        <end position="334"/>
    </location>
</feature>
<evidence type="ECO:0000256" key="2">
    <source>
        <dbReference type="ARBA" id="ARBA00022692"/>
    </source>
</evidence>
<evidence type="ECO:0000259" key="7">
    <source>
        <dbReference type="PROSITE" id="PS50850"/>
    </source>
</evidence>
<dbReference type="EMBL" id="MU865439">
    <property type="protein sequence ID" value="KAK4223111.1"/>
    <property type="molecule type" value="Genomic_DNA"/>
</dbReference>
<reference evidence="8" key="2">
    <citation type="submission" date="2023-05" db="EMBL/GenBank/DDBJ databases">
        <authorList>
            <consortium name="Lawrence Berkeley National Laboratory"/>
            <person name="Steindorff A."/>
            <person name="Hensen N."/>
            <person name="Bonometti L."/>
            <person name="Westerberg I."/>
            <person name="Brannstrom I.O."/>
            <person name="Guillou S."/>
            <person name="Cros-Aarteil S."/>
            <person name="Calhoun S."/>
            <person name="Haridas S."/>
            <person name="Kuo A."/>
            <person name="Mondo S."/>
            <person name="Pangilinan J."/>
            <person name="Riley R."/>
            <person name="Labutti K."/>
            <person name="Andreopoulos B."/>
            <person name="Lipzen A."/>
            <person name="Chen C."/>
            <person name="Yanf M."/>
            <person name="Daum C."/>
            <person name="Ng V."/>
            <person name="Clum A."/>
            <person name="Ohm R."/>
            <person name="Martin F."/>
            <person name="Silar P."/>
            <person name="Natvig D."/>
            <person name="Lalanne C."/>
            <person name="Gautier V."/>
            <person name="Ament-Velasquez S.L."/>
            <person name="Kruys A."/>
            <person name="Hutchinson M.I."/>
            <person name="Powell A.J."/>
            <person name="Barry K."/>
            <person name="Miller A.N."/>
            <person name="Grigoriev I.V."/>
            <person name="Debuchy R."/>
            <person name="Gladieux P."/>
            <person name="Thoren M.H."/>
            <person name="Johannesson H."/>
        </authorList>
    </citation>
    <scope>NUCLEOTIDE SEQUENCE</scope>
    <source>
        <strain evidence="8">CBS 990.96</strain>
    </source>
</reference>
<feature type="transmembrane region" description="Helical" evidence="6">
    <location>
        <begin position="454"/>
        <end position="473"/>
    </location>
</feature>
<keyword evidence="2 6" id="KW-0812">Transmembrane</keyword>
<evidence type="ECO:0000256" key="3">
    <source>
        <dbReference type="ARBA" id="ARBA00022989"/>
    </source>
</evidence>
<feature type="transmembrane region" description="Helical" evidence="6">
    <location>
        <begin position="121"/>
        <end position="140"/>
    </location>
</feature>
<dbReference type="PANTHER" id="PTHR23501">
    <property type="entry name" value="MAJOR FACILITATOR SUPERFAMILY"/>
    <property type="match status" value="1"/>
</dbReference>
<feature type="transmembrane region" description="Helical" evidence="6">
    <location>
        <begin position="213"/>
        <end position="234"/>
    </location>
</feature>
<reference evidence="8" key="1">
    <citation type="journal article" date="2023" name="Mol. Phylogenet. Evol.">
        <title>Genome-scale phylogeny and comparative genomics of the fungal order Sordariales.</title>
        <authorList>
            <person name="Hensen N."/>
            <person name="Bonometti L."/>
            <person name="Westerberg I."/>
            <person name="Brannstrom I.O."/>
            <person name="Guillou S."/>
            <person name="Cros-Aarteil S."/>
            <person name="Calhoun S."/>
            <person name="Haridas S."/>
            <person name="Kuo A."/>
            <person name="Mondo S."/>
            <person name="Pangilinan J."/>
            <person name="Riley R."/>
            <person name="LaButti K."/>
            <person name="Andreopoulos B."/>
            <person name="Lipzen A."/>
            <person name="Chen C."/>
            <person name="Yan M."/>
            <person name="Daum C."/>
            <person name="Ng V."/>
            <person name="Clum A."/>
            <person name="Steindorff A."/>
            <person name="Ohm R.A."/>
            <person name="Martin F."/>
            <person name="Silar P."/>
            <person name="Natvig D.O."/>
            <person name="Lalanne C."/>
            <person name="Gautier V."/>
            <person name="Ament-Velasquez S.L."/>
            <person name="Kruys A."/>
            <person name="Hutchinson M.I."/>
            <person name="Powell A.J."/>
            <person name="Barry K."/>
            <person name="Miller A.N."/>
            <person name="Grigoriev I.V."/>
            <person name="Debuchy R."/>
            <person name="Gladieux P."/>
            <person name="Hiltunen Thoren M."/>
            <person name="Johannesson H."/>
        </authorList>
    </citation>
    <scope>NUCLEOTIDE SEQUENCE</scope>
    <source>
        <strain evidence="8">CBS 990.96</strain>
    </source>
</reference>
<evidence type="ECO:0000256" key="6">
    <source>
        <dbReference type="SAM" id="Phobius"/>
    </source>
</evidence>
<proteinExistence type="predicted"/>
<name>A0AAN7GNE1_9PEZI</name>
<feature type="transmembrane region" description="Helical" evidence="6">
    <location>
        <begin position="526"/>
        <end position="552"/>
    </location>
</feature>
<feature type="transmembrane region" description="Helical" evidence="6">
    <location>
        <begin position="183"/>
        <end position="201"/>
    </location>
</feature>
<dbReference type="Pfam" id="PF07690">
    <property type="entry name" value="MFS_1"/>
    <property type="match status" value="1"/>
</dbReference>
<feature type="transmembrane region" description="Helical" evidence="6">
    <location>
        <begin position="152"/>
        <end position="177"/>
    </location>
</feature>
<dbReference type="InterPro" id="IPR020846">
    <property type="entry name" value="MFS_dom"/>
</dbReference>
<sequence>MYLAFKYAKKKLRSHGQLKQSLPSSSTTPPSFSPDPDPNPERHHHHQSPTQSIHRDNTTLLPPATTTRKDDHRTESKKRKRSNRIRLLLCLFLPSTLYALDTTIIASALPSIASSFSSFSQLNLIITCFTLTSCTFLPFFSQISDIFGRYYTLQSSLLITILGSAICTGCPTSLFWLLLLGRAVQGIGIAGLNISVRIILADGVSMGEYVKRLSFFAVIQGIGFGVGPILGGYLSSGGDWRWCFGINLPVGVAGIVGVGVGLRRKLKNGDGGKGRWGRVDWGGQVLFLMGMGLLVLGFTWAGGTYRWDEIKVLVLLGLGGVVTGGWLIYEWGMVPGRVMERFWAKQEAMMPWELLATRNVGLLFFVNCSVGAAMFAVMYYMDLYFTLVMGHDAGEAGLALLYFLPGLGVGVYMTSLWINVWPRQTFPVLALGTTMTAVGISVLSWACHEQNQNLIYGMMALTGFGVGTSMNPGSLHGLAYFPDMTAAITCVVSFATPFGGTVALTIMSTVFNNKSGINHEDPKIGIAWGFIALLPIMWTAVFVTTLLGNVWVSKESGHEVVHRSWFWSVVMRKKLETVKLAQEIDGGDLGVDRIVALRNVKVPSTGPGSEVGREHDIERGRD</sequence>
<evidence type="ECO:0000256" key="5">
    <source>
        <dbReference type="SAM" id="MobiDB-lite"/>
    </source>
</evidence>
<feature type="transmembrane region" description="Helical" evidence="6">
    <location>
        <begin position="400"/>
        <end position="421"/>
    </location>
</feature>
<keyword evidence="9" id="KW-1185">Reference proteome</keyword>
<organism evidence="8 9">
    <name type="scientific">Podospora fimiseda</name>
    <dbReference type="NCBI Taxonomy" id="252190"/>
    <lineage>
        <taxon>Eukaryota</taxon>
        <taxon>Fungi</taxon>
        <taxon>Dikarya</taxon>
        <taxon>Ascomycota</taxon>
        <taxon>Pezizomycotina</taxon>
        <taxon>Sordariomycetes</taxon>
        <taxon>Sordariomycetidae</taxon>
        <taxon>Sordariales</taxon>
        <taxon>Podosporaceae</taxon>
        <taxon>Podospora</taxon>
    </lineage>
</organism>
<feature type="transmembrane region" description="Helical" evidence="6">
    <location>
        <begin position="87"/>
        <end position="109"/>
    </location>
</feature>
<comment type="subcellular location">
    <subcellularLocation>
        <location evidence="1">Membrane</location>
        <topology evidence="1">Multi-pass membrane protein</topology>
    </subcellularLocation>
</comment>
<dbReference type="PANTHER" id="PTHR23501:SF39">
    <property type="entry name" value="MULTIDRUG TRANSPORTER, PUTATIVE (AFU_ORTHOLOGUE AFUA_1G05010)-RELATED"/>
    <property type="match status" value="1"/>
</dbReference>
<feature type="transmembrane region" description="Helical" evidence="6">
    <location>
        <begin position="485"/>
        <end position="506"/>
    </location>
</feature>
<dbReference type="GO" id="GO:0022857">
    <property type="term" value="F:transmembrane transporter activity"/>
    <property type="evidence" value="ECO:0007669"/>
    <property type="project" value="InterPro"/>
</dbReference>
<evidence type="ECO:0000313" key="8">
    <source>
        <dbReference type="EMBL" id="KAK4223111.1"/>
    </source>
</evidence>
<dbReference type="Proteomes" id="UP001301958">
    <property type="component" value="Unassembled WGS sequence"/>
</dbReference>
<dbReference type="GO" id="GO:0005886">
    <property type="term" value="C:plasma membrane"/>
    <property type="evidence" value="ECO:0007669"/>
    <property type="project" value="TreeGrafter"/>
</dbReference>
<evidence type="ECO:0000256" key="1">
    <source>
        <dbReference type="ARBA" id="ARBA00004141"/>
    </source>
</evidence>
<feature type="region of interest" description="Disordered" evidence="5">
    <location>
        <begin position="11"/>
        <end position="79"/>
    </location>
</feature>
<feature type="transmembrane region" description="Helical" evidence="6">
    <location>
        <begin position="355"/>
        <end position="380"/>
    </location>
</feature>
<feature type="compositionally biased region" description="Low complexity" evidence="5">
    <location>
        <begin position="21"/>
        <end position="30"/>
    </location>
</feature>
<dbReference type="Gene3D" id="1.20.1250.20">
    <property type="entry name" value="MFS general substrate transporter like domains"/>
    <property type="match status" value="1"/>
</dbReference>
<dbReference type="InterPro" id="IPR036259">
    <property type="entry name" value="MFS_trans_sf"/>
</dbReference>
<dbReference type="SUPFAM" id="SSF103473">
    <property type="entry name" value="MFS general substrate transporter"/>
    <property type="match status" value="1"/>
</dbReference>
<feature type="transmembrane region" description="Helical" evidence="6">
    <location>
        <begin position="240"/>
        <end position="260"/>
    </location>
</feature>
<keyword evidence="4 6" id="KW-0472">Membrane</keyword>
<dbReference type="InterPro" id="IPR011701">
    <property type="entry name" value="MFS"/>
</dbReference>
<evidence type="ECO:0000313" key="9">
    <source>
        <dbReference type="Proteomes" id="UP001301958"/>
    </source>
</evidence>
<dbReference type="AlphaFoldDB" id="A0AAN7GNE1"/>
<keyword evidence="3 6" id="KW-1133">Transmembrane helix</keyword>
<protein>
    <submittedName>
        <fullName evidence="8">Major facilitator superfamily domain-containing protein</fullName>
    </submittedName>
</protein>
<dbReference type="PROSITE" id="PS50850">
    <property type="entry name" value="MFS"/>
    <property type="match status" value="1"/>
</dbReference>